<evidence type="ECO:0000259" key="1">
    <source>
        <dbReference type="Pfam" id="PF05175"/>
    </source>
</evidence>
<dbReference type="PANTHER" id="PTHR47739:SF1">
    <property type="entry name" value="TRNA1(VAL) (ADENINE(37)-N6)-METHYLTRANSFERASE"/>
    <property type="match status" value="1"/>
</dbReference>
<organism evidence="2 3">
    <name type="scientific">Hydrogenoanaerobacterium saccharovorans</name>
    <dbReference type="NCBI Taxonomy" id="474960"/>
    <lineage>
        <taxon>Bacteria</taxon>
        <taxon>Bacillati</taxon>
        <taxon>Bacillota</taxon>
        <taxon>Clostridia</taxon>
        <taxon>Eubacteriales</taxon>
        <taxon>Oscillospiraceae</taxon>
        <taxon>Hydrogenoanaerobacterium</taxon>
    </lineage>
</organism>
<dbReference type="Gene3D" id="3.40.50.150">
    <property type="entry name" value="Vaccinia Virus protein VP39"/>
    <property type="match status" value="1"/>
</dbReference>
<protein>
    <submittedName>
        <fullName evidence="2">tRNA1(Val) A37 N6-methylase TrmN6</fullName>
    </submittedName>
</protein>
<dbReference type="SUPFAM" id="SSF53335">
    <property type="entry name" value="S-adenosyl-L-methionine-dependent methyltransferases"/>
    <property type="match status" value="1"/>
</dbReference>
<accession>A0A1H8AHK7</accession>
<dbReference type="RefSeq" id="WP_092752874.1">
    <property type="nucleotide sequence ID" value="NZ_FOCG01000001.1"/>
</dbReference>
<keyword evidence="3" id="KW-1185">Reference proteome</keyword>
<name>A0A1H8AHK7_9FIRM</name>
<dbReference type="EMBL" id="FOCG01000001">
    <property type="protein sequence ID" value="SEM69976.1"/>
    <property type="molecule type" value="Genomic_DNA"/>
</dbReference>
<gene>
    <name evidence="2" type="ORF">SAMN05216180_1331</name>
</gene>
<dbReference type="AlphaFoldDB" id="A0A1H8AHK7"/>
<dbReference type="GO" id="GO:0032259">
    <property type="term" value="P:methylation"/>
    <property type="evidence" value="ECO:0007669"/>
    <property type="project" value="UniProtKB-KW"/>
</dbReference>
<dbReference type="OrthoDB" id="9777257at2"/>
<evidence type="ECO:0000313" key="2">
    <source>
        <dbReference type="EMBL" id="SEM69976.1"/>
    </source>
</evidence>
<dbReference type="STRING" id="474960.SAMN05216180_1331"/>
<dbReference type="Pfam" id="PF05175">
    <property type="entry name" value="MTS"/>
    <property type="match status" value="1"/>
</dbReference>
<keyword evidence="2" id="KW-0808">Transferase</keyword>
<dbReference type="Proteomes" id="UP000199158">
    <property type="component" value="Unassembled WGS sequence"/>
</dbReference>
<feature type="domain" description="Methyltransferase small" evidence="1">
    <location>
        <begin position="28"/>
        <end position="124"/>
    </location>
</feature>
<sequence length="243" mass="27139">MDFAYTFEQLTQELSICVTPDHKFGTDAFLLSHFAQHRRKDIACDLGTGCGIIPLLWFRCDPPQRVYAVDIQPKAIEQLKITVEHNGLHSRLTPVLADLKALDGILPKAQFDLVTCNPPYKIANTGILSDLTSEQIARHEVLCNINDVCAAASQLLKFGGRLCICQRPERLLDVLEAMRKNGIEPKLVRFVQQREGLAPWLFLVQGKKGSKPYLKVEKPLIIEGGGRDGFSDELLKIYGNGKV</sequence>
<dbReference type="InterPro" id="IPR029063">
    <property type="entry name" value="SAM-dependent_MTases_sf"/>
</dbReference>
<reference evidence="2 3" key="1">
    <citation type="submission" date="2016-10" db="EMBL/GenBank/DDBJ databases">
        <authorList>
            <person name="de Groot N.N."/>
        </authorList>
    </citation>
    <scope>NUCLEOTIDE SEQUENCE [LARGE SCALE GENOMIC DNA]</scope>
    <source>
        <strain evidence="2 3">CGMCC 1.5070</strain>
    </source>
</reference>
<keyword evidence="2" id="KW-0489">Methyltransferase</keyword>
<proteinExistence type="predicted"/>
<dbReference type="InterPro" id="IPR050210">
    <property type="entry name" value="tRNA_Adenine-N(6)_MTase"/>
</dbReference>
<evidence type="ECO:0000313" key="3">
    <source>
        <dbReference type="Proteomes" id="UP000199158"/>
    </source>
</evidence>
<dbReference type="GO" id="GO:0008168">
    <property type="term" value="F:methyltransferase activity"/>
    <property type="evidence" value="ECO:0007669"/>
    <property type="project" value="UniProtKB-KW"/>
</dbReference>
<dbReference type="InterPro" id="IPR007848">
    <property type="entry name" value="Small_mtfrase_dom"/>
</dbReference>
<dbReference type="CDD" id="cd02440">
    <property type="entry name" value="AdoMet_MTases"/>
    <property type="match status" value="1"/>
</dbReference>
<dbReference type="PANTHER" id="PTHR47739">
    <property type="entry name" value="TRNA1(VAL) (ADENINE(37)-N6)-METHYLTRANSFERASE"/>
    <property type="match status" value="1"/>
</dbReference>